<keyword evidence="1" id="KW-1133">Transmembrane helix</keyword>
<evidence type="ECO:0000313" key="2">
    <source>
        <dbReference type="EMBL" id="CRK93785.1"/>
    </source>
</evidence>
<dbReference type="EMBL" id="CVRI01000038">
    <property type="protein sequence ID" value="CRK93785.1"/>
    <property type="molecule type" value="Genomic_DNA"/>
</dbReference>
<protein>
    <submittedName>
        <fullName evidence="2">CLUMA_CG007314, isoform A</fullName>
    </submittedName>
</protein>
<sequence>MLTTFNRFCVVSAKQINEKWSHLFALCNLLSFCFIAIQTKQNSFINLTLNRGRLYANLLEFYLVLFSSMLHSTEND</sequence>
<feature type="transmembrane region" description="Helical" evidence="1">
    <location>
        <begin position="20"/>
        <end position="40"/>
    </location>
</feature>
<keyword evidence="3" id="KW-1185">Reference proteome</keyword>
<dbReference type="Proteomes" id="UP000183832">
    <property type="component" value="Unassembled WGS sequence"/>
</dbReference>
<name>A0A1J1I5X6_9DIPT</name>
<dbReference type="AlphaFoldDB" id="A0A1J1I5X6"/>
<evidence type="ECO:0000313" key="3">
    <source>
        <dbReference type="Proteomes" id="UP000183832"/>
    </source>
</evidence>
<dbReference type="OrthoDB" id="8950604at2759"/>
<accession>A0A1J1I5X6</accession>
<keyword evidence="1" id="KW-0472">Membrane</keyword>
<keyword evidence="1" id="KW-0812">Transmembrane</keyword>
<organism evidence="2 3">
    <name type="scientific">Clunio marinus</name>
    <dbReference type="NCBI Taxonomy" id="568069"/>
    <lineage>
        <taxon>Eukaryota</taxon>
        <taxon>Metazoa</taxon>
        <taxon>Ecdysozoa</taxon>
        <taxon>Arthropoda</taxon>
        <taxon>Hexapoda</taxon>
        <taxon>Insecta</taxon>
        <taxon>Pterygota</taxon>
        <taxon>Neoptera</taxon>
        <taxon>Endopterygota</taxon>
        <taxon>Diptera</taxon>
        <taxon>Nematocera</taxon>
        <taxon>Chironomoidea</taxon>
        <taxon>Chironomidae</taxon>
        <taxon>Clunio</taxon>
    </lineage>
</organism>
<gene>
    <name evidence="2" type="ORF">CLUMA_CG007314</name>
</gene>
<evidence type="ECO:0000256" key="1">
    <source>
        <dbReference type="SAM" id="Phobius"/>
    </source>
</evidence>
<proteinExistence type="predicted"/>
<reference evidence="2 3" key="1">
    <citation type="submission" date="2015-04" db="EMBL/GenBank/DDBJ databases">
        <authorList>
            <person name="Syromyatnikov M.Y."/>
            <person name="Popov V.N."/>
        </authorList>
    </citation>
    <scope>NUCLEOTIDE SEQUENCE [LARGE SCALE GENOMIC DNA]</scope>
</reference>